<reference evidence="2 3" key="1">
    <citation type="submission" date="2016-04" db="EMBL/GenBank/DDBJ databases">
        <title>Complete genome sequence of Dokdonella koreensis DS-123T.</title>
        <authorList>
            <person name="Kim J.F."/>
            <person name="Lee H."/>
            <person name="Kwak M.-J."/>
        </authorList>
    </citation>
    <scope>NUCLEOTIDE SEQUENCE [LARGE SCALE GENOMIC DNA]</scope>
    <source>
        <strain evidence="2 3">DS-123</strain>
    </source>
</reference>
<name>A0A160DUN9_9GAMM</name>
<evidence type="ECO:0008006" key="4">
    <source>
        <dbReference type="Google" id="ProtNLM"/>
    </source>
</evidence>
<dbReference type="EMBL" id="CP015249">
    <property type="protein sequence ID" value="ANB18208.1"/>
    <property type="molecule type" value="Genomic_DNA"/>
</dbReference>
<dbReference type="KEGG" id="dko:I596_2196"/>
<evidence type="ECO:0000313" key="2">
    <source>
        <dbReference type="EMBL" id="ANB18208.1"/>
    </source>
</evidence>
<proteinExistence type="predicted"/>
<evidence type="ECO:0000313" key="3">
    <source>
        <dbReference type="Proteomes" id="UP000076830"/>
    </source>
</evidence>
<accession>A0A160DUN9</accession>
<keyword evidence="3" id="KW-1185">Reference proteome</keyword>
<keyword evidence="1" id="KW-0732">Signal</keyword>
<protein>
    <recommendedName>
        <fullName evidence="4">Secreted protein</fullName>
    </recommendedName>
</protein>
<dbReference type="AlphaFoldDB" id="A0A160DUN9"/>
<feature type="signal peptide" evidence="1">
    <location>
        <begin position="1"/>
        <end position="30"/>
    </location>
</feature>
<dbReference type="Proteomes" id="UP000076830">
    <property type="component" value="Chromosome"/>
</dbReference>
<feature type="chain" id="PRO_5007813865" description="Secreted protein" evidence="1">
    <location>
        <begin position="31"/>
        <end position="335"/>
    </location>
</feature>
<gene>
    <name evidence="2" type="ORF">I596_2196</name>
</gene>
<sequence>MPSDTPAIALKKPGLIAAALMLGIAVPAQANQWLVYTGGERPNRTFTVVDEDYISPEFNSDTRFKVEAATVYEAPSQPDWTTANYHVDCQRKTLRIDLVQISPRNGALRRGPDVSDHPPADVTEQQIMTFACDKGQKSQARRAEEREANNDPRNFIYMGPISLPKVVDAAWEKLWTDGKRPAYSSDVPIAEQNDRVEQIMKEKEKLVAQAGGIAAQSQRDADALAALQKRRKDRLKREKEVAPALEDWIGRTEAELTDAWGQPATSSDRGPVRTLVYRRTHSEFYDAQVGQAGNVAHFEKRENQFHCDLTLAFRSGVLEDYFTAGDRCQILWGPK</sequence>
<organism evidence="2 3">
    <name type="scientific">Dokdonella koreensis DS-123</name>
    <dbReference type="NCBI Taxonomy" id="1300342"/>
    <lineage>
        <taxon>Bacteria</taxon>
        <taxon>Pseudomonadati</taxon>
        <taxon>Pseudomonadota</taxon>
        <taxon>Gammaproteobacteria</taxon>
        <taxon>Lysobacterales</taxon>
        <taxon>Rhodanobacteraceae</taxon>
        <taxon>Dokdonella</taxon>
    </lineage>
</organism>
<evidence type="ECO:0000256" key="1">
    <source>
        <dbReference type="SAM" id="SignalP"/>
    </source>
</evidence>